<reference evidence="2" key="1">
    <citation type="journal article" date="2022" name="Nat. Commun.">
        <title>Chromosome evolution and the genetic basis of agronomically important traits in greater yam.</title>
        <authorList>
            <person name="Bredeson J.V."/>
            <person name="Lyons J.B."/>
            <person name="Oniyinde I.O."/>
            <person name="Okereke N.R."/>
            <person name="Kolade O."/>
            <person name="Nnabue I."/>
            <person name="Nwadili C.O."/>
            <person name="Hribova E."/>
            <person name="Parker M."/>
            <person name="Nwogha J."/>
            <person name="Shu S."/>
            <person name="Carlson J."/>
            <person name="Kariba R."/>
            <person name="Muthemba S."/>
            <person name="Knop K."/>
            <person name="Barton G.J."/>
            <person name="Sherwood A.V."/>
            <person name="Lopez-Montes A."/>
            <person name="Asiedu R."/>
            <person name="Jamnadass R."/>
            <person name="Muchugi A."/>
            <person name="Goodstein D."/>
            <person name="Egesi C.N."/>
            <person name="Featherston J."/>
            <person name="Asfaw A."/>
            <person name="Simpson G.G."/>
            <person name="Dolezel J."/>
            <person name="Hendre P.S."/>
            <person name="Van Deynze A."/>
            <person name="Kumar P.L."/>
            <person name="Obidiegwu J.E."/>
            <person name="Bhattacharjee R."/>
            <person name="Rokhsar D.S."/>
        </authorList>
    </citation>
    <scope>NUCLEOTIDE SEQUENCE [LARGE SCALE GENOMIC DNA]</scope>
    <source>
        <strain evidence="2">cv. TDa95/00328</strain>
    </source>
</reference>
<comment type="caution">
    <text evidence="1">The sequence shown here is derived from an EMBL/GenBank/DDBJ whole genome shotgun (WGS) entry which is preliminary data.</text>
</comment>
<organism evidence="1 2">
    <name type="scientific">Dioscorea alata</name>
    <name type="common">Purple yam</name>
    <dbReference type="NCBI Taxonomy" id="55571"/>
    <lineage>
        <taxon>Eukaryota</taxon>
        <taxon>Viridiplantae</taxon>
        <taxon>Streptophyta</taxon>
        <taxon>Embryophyta</taxon>
        <taxon>Tracheophyta</taxon>
        <taxon>Spermatophyta</taxon>
        <taxon>Magnoliopsida</taxon>
        <taxon>Liliopsida</taxon>
        <taxon>Dioscoreales</taxon>
        <taxon>Dioscoreaceae</taxon>
        <taxon>Dioscorea</taxon>
    </lineage>
</organism>
<evidence type="ECO:0000313" key="1">
    <source>
        <dbReference type="EMBL" id="KAH7688670.1"/>
    </source>
</evidence>
<name>A0ACB7WKL2_DIOAL</name>
<proteinExistence type="predicted"/>
<dbReference type="EMBL" id="CM037013">
    <property type="protein sequence ID" value="KAH7688670.1"/>
    <property type="molecule type" value="Genomic_DNA"/>
</dbReference>
<gene>
    <name evidence="1" type="ORF">IHE45_03G046400</name>
</gene>
<dbReference type="Proteomes" id="UP000827976">
    <property type="component" value="Chromosome 3"/>
</dbReference>
<accession>A0ACB7WKL2</accession>
<evidence type="ECO:0000313" key="2">
    <source>
        <dbReference type="Proteomes" id="UP000827976"/>
    </source>
</evidence>
<protein>
    <submittedName>
        <fullName evidence="1">Myb domain-containing protein</fullName>
    </submittedName>
</protein>
<keyword evidence="2" id="KW-1185">Reference proteome</keyword>
<sequence>MKKVLWSKIEDETLRKMVEVHGLHNWTLISESIPGRSRKSCRVRWNNHLSPDIEHKPFTLQEDEIIVKAHSELGNKWADIARMLPGRTDNAVKNHWHSKLKRRKFSRIHQGDDDDDDDDDDDNDNTSRRDLPKFVLPLRAVIPENLNYEEQQRILTMMNRWYEEPRTLPLIDRLGVTNSTDDEPPSSIMSTIPFEDPCTELTLRPPGEQGNIVAREPSNNASAARDGFESLSSTSTGCMD</sequence>